<keyword evidence="1" id="KW-0472">Membrane</keyword>
<name>A0A2N9ITT2_FAGSY</name>
<reference evidence="3" key="1">
    <citation type="submission" date="2018-02" db="EMBL/GenBank/DDBJ databases">
        <authorList>
            <person name="Cohen D.B."/>
            <person name="Kent A.D."/>
        </authorList>
    </citation>
    <scope>NUCLEOTIDE SEQUENCE</scope>
</reference>
<organism evidence="3">
    <name type="scientific">Fagus sylvatica</name>
    <name type="common">Beechnut</name>
    <dbReference type="NCBI Taxonomy" id="28930"/>
    <lineage>
        <taxon>Eukaryota</taxon>
        <taxon>Viridiplantae</taxon>
        <taxon>Streptophyta</taxon>
        <taxon>Embryophyta</taxon>
        <taxon>Tracheophyta</taxon>
        <taxon>Spermatophyta</taxon>
        <taxon>Magnoliopsida</taxon>
        <taxon>eudicotyledons</taxon>
        <taxon>Gunneridae</taxon>
        <taxon>Pentapetalae</taxon>
        <taxon>rosids</taxon>
        <taxon>fabids</taxon>
        <taxon>Fagales</taxon>
        <taxon>Fagaceae</taxon>
        <taxon>Fagus</taxon>
    </lineage>
</organism>
<feature type="chain" id="PRO_5014970889" evidence="2">
    <location>
        <begin position="24"/>
        <end position="355"/>
    </location>
</feature>
<feature type="signal peptide" evidence="2">
    <location>
        <begin position="1"/>
        <end position="23"/>
    </location>
</feature>
<gene>
    <name evidence="3" type="ORF">FSB_LOCUS56708</name>
</gene>
<proteinExistence type="predicted"/>
<dbReference type="EMBL" id="OIVN01006247">
    <property type="protein sequence ID" value="SPD28826.1"/>
    <property type="molecule type" value="Genomic_DNA"/>
</dbReference>
<sequence length="355" mass="40155">MKKFHVLVPLSFLLLLLPTLILAFTPSLNASNSNSTTHFLQDVLKAISLRQRWDLEDVRISNLDLRKVRFGSAPRYEFRVGFGKIKWVIKHSEEEEVGSWKKFRNEKTDFGSLVTEAASIMGVLDTFKMEGPFELRVGGDDQLSLLLPEGLRAHHVNPSFFFKIASCWVPFAVLPISPSHHGLLRIFNGFEDGLVCVMCVSMRSFWVENCWAFVGVCRVWVWALAVYVVVVVLGLVYSGGFNSGFEGELFLDYVVNTSHNGLKRILVGEGITVEVRRAQEVSLIHSSGFGAVSLVAYRTRNPDAYIETTFISKDTIELLPEKCYNSHVYKEWACPIDFLSSKDRVVGKSFEELSW</sequence>
<evidence type="ECO:0000256" key="1">
    <source>
        <dbReference type="SAM" id="Phobius"/>
    </source>
</evidence>
<keyword evidence="2" id="KW-0732">Signal</keyword>
<dbReference type="PANTHER" id="PTHR34454:SF3">
    <property type="entry name" value="PEPTIDASE I, PUTATIVE-RELATED"/>
    <property type="match status" value="1"/>
</dbReference>
<evidence type="ECO:0000313" key="3">
    <source>
        <dbReference type="EMBL" id="SPD28826.1"/>
    </source>
</evidence>
<dbReference type="PANTHER" id="PTHR34454">
    <property type="entry name" value="TUNICAMYCIN INDUCED PROTEIN"/>
    <property type="match status" value="1"/>
</dbReference>
<accession>A0A2N9ITT2</accession>
<keyword evidence="1" id="KW-0812">Transmembrane</keyword>
<dbReference type="InterPro" id="IPR053283">
    <property type="entry name" value="TUNICAMYCIN_INDUCED_1"/>
</dbReference>
<protein>
    <submittedName>
        <fullName evidence="3">Uncharacterized protein</fullName>
    </submittedName>
</protein>
<feature type="transmembrane region" description="Helical" evidence="1">
    <location>
        <begin position="219"/>
        <end position="237"/>
    </location>
</feature>
<keyword evidence="1" id="KW-1133">Transmembrane helix</keyword>
<evidence type="ECO:0000256" key="2">
    <source>
        <dbReference type="SAM" id="SignalP"/>
    </source>
</evidence>
<dbReference type="AlphaFoldDB" id="A0A2N9ITT2"/>